<comment type="caution">
    <text evidence="10">The sequence shown here is derived from an EMBL/GenBank/DDBJ whole genome shotgun (WGS) entry which is preliminary data.</text>
</comment>
<evidence type="ECO:0000256" key="8">
    <source>
        <dbReference type="SAM" id="SignalP"/>
    </source>
</evidence>
<name>A0ABS9RKF7_9FLAO</name>
<keyword evidence="3 8" id="KW-0732">Signal</keyword>
<evidence type="ECO:0000256" key="2">
    <source>
        <dbReference type="ARBA" id="ARBA00022651"/>
    </source>
</evidence>
<feature type="signal peptide" evidence="8">
    <location>
        <begin position="1"/>
        <end position="22"/>
    </location>
</feature>
<keyword evidence="2" id="KW-0624">Polysaccharide degradation</keyword>
<dbReference type="RefSeq" id="WP_240574483.1">
    <property type="nucleotide sequence ID" value="NZ_CP136709.1"/>
</dbReference>
<dbReference type="SUPFAM" id="SSF75005">
    <property type="entry name" value="Arabinanase/levansucrase/invertase"/>
    <property type="match status" value="1"/>
</dbReference>
<feature type="chain" id="PRO_5046584266" evidence="8">
    <location>
        <begin position="23"/>
        <end position="441"/>
    </location>
</feature>
<dbReference type="InterPro" id="IPR023296">
    <property type="entry name" value="Glyco_hydro_beta-prop_sf"/>
</dbReference>
<evidence type="ECO:0000313" key="10">
    <source>
        <dbReference type="EMBL" id="MCH4553446.1"/>
    </source>
</evidence>
<feature type="domain" description="Cellulose binding type IV" evidence="9">
    <location>
        <begin position="313"/>
        <end position="441"/>
    </location>
</feature>
<dbReference type="CDD" id="cd04084">
    <property type="entry name" value="CBM6_xylanase-like"/>
    <property type="match status" value="1"/>
</dbReference>
<gene>
    <name evidence="10" type="ORF">MKW35_12520</name>
</gene>
<keyword evidence="11" id="KW-1185">Reference proteome</keyword>
<evidence type="ECO:0000313" key="11">
    <source>
        <dbReference type="Proteomes" id="UP001156141"/>
    </source>
</evidence>
<evidence type="ECO:0000256" key="5">
    <source>
        <dbReference type="ARBA" id="ARBA00023277"/>
    </source>
</evidence>
<evidence type="ECO:0000256" key="3">
    <source>
        <dbReference type="ARBA" id="ARBA00022729"/>
    </source>
</evidence>
<dbReference type="PANTHER" id="PTHR43772:SF2">
    <property type="entry name" value="PUTATIVE (AFU_ORTHOLOGUE AFUA_2G04480)-RELATED"/>
    <property type="match status" value="1"/>
</dbReference>
<organism evidence="10 11">
    <name type="scientific">Aestuariibaculum lutulentum</name>
    <dbReference type="NCBI Taxonomy" id="2920935"/>
    <lineage>
        <taxon>Bacteria</taxon>
        <taxon>Pseudomonadati</taxon>
        <taxon>Bacteroidota</taxon>
        <taxon>Flavobacteriia</taxon>
        <taxon>Flavobacteriales</taxon>
        <taxon>Flavobacteriaceae</taxon>
    </lineage>
</organism>
<dbReference type="InterPro" id="IPR006710">
    <property type="entry name" value="Glyco_hydro_43"/>
</dbReference>
<evidence type="ECO:0000256" key="6">
    <source>
        <dbReference type="ARBA" id="ARBA00023295"/>
    </source>
</evidence>
<evidence type="ECO:0000256" key="4">
    <source>
        <dbReference type="ARBA" id="ARBA00022801"/>
    </source>
</evidence>
<evidence type="ECO:0000259" key="9">
    <source>
        <dbReference type="SMART" id="SM00606"/>
    </source>
</evidence>
<dbReference type="InterPro" id="IPR052176">
    <property type="entry name" value="Glycosyl_Hydrlase_43_Enz"/>
</dbReference>
<dbReference type="Proteomes" id="UP001156141">
    <property type="component" value="Unassembled WGS sequence"/>
</dbReference>
<dbReference type="SMART" id="SM00606">
    <property type="entry name" value="CBD_IV"/>
    <property type="match status" value="1"/>
</dbReference>
<keyword evidence="6 7" id="KW-0326">Glycosidase</keyword>
<dbReference type="Pfam" id="PF03422">
    <property type="entry name" value="CBM_6"/>
    <property type="match status" value="1"/>
</dbReference>
<keyword evidence="4 7" id="KW-0378">Hydrolase</keyword>
<evidence type="ECO:0000256" key="1">
    <source>
        <dbReference type="ARBA" id="ARBA00009865"/>
    </source>
</evidence>
<dbReference type="InterPro" id="IPR008979">
    <property type="entry name" value="Galactose-bd-like_sf"/>
</dbReference>
<keyword evidence="5" id="KW-0119">Carbohydrate metabolism</keyword>
<dbReference type="SUPFAM" id="SSF49785">
    <property type="entry name" value="Galactose-binding domain-like"/>
    <property type="match status" value="1"/>
</dbReference>
<evidence type="ECO:0000256" key="7">
    <source>
        <dbReference type="RuleBase" id="RU361187"/>
    </source>
</evidence>
<proteinExistence type="inferred from homology"/>
<dbReference type="Pfam" id="PF04616">
    <property type="entry name" value="Glyco_hydro_43"/>
    <property type="match status" value="1"/>
</dbReference>
<sequence length="441" mass="49622">MAYSKYYIALVLSFLFSKTIEAQNPIVPSGVYFADPSAKVWNDGKLYVYGSKDESTEYYCSNSYDILSTSDLVNWEVSSNSFSSKGDSDQVAYNDAYLYAPDCQYNNGRYYLYYCLSDKNSAEGVAISENPQGPFTKGVKLDVGGIEEIDPSVFIDDDGQAYYVWGQFNAKIAKLRPNMVEVDTSSIVSNILTENEHYFHEGAFMTKRDGLYYLVYTDISRANRPTCIGYATSKNPTGPYKYQGVIIDNDNSDPSNWNNHGSIVEFNSNWFVFYHRSTHNSSTMRKACIEPIFFNEDGTINEVEMTSQGAGPPLNAFLKTEAERACLLNGNVRIVLFEEGNEMLTAINPSDNVAYKNFNFKGGASSIEMRIKPLNGGTVVIKQDQPWGPTLGSYTIKKVENSEWIVINFPIKPIEGEHAVFISFRGEGKDLLDLDWFKFNE</sequence>
<dbReference type="InterPro" id="IPR005084">
    <property type="entry name" value="CBM6"/>
</dbReference>
<dbReference type="Gene3D" id="2.115.10.20">
    <property type="entry name" value="Glycosyl hydrolase domain, family 43"/>
    <property type="match status" value="1"/>
</dbReference>
<dbReference type="InterPro" id="IPR006584">
    <property type="entry name" value="Cellulose-bd_IV"/>
</dbReference>
<dbReference type="PANTHER" id="PTHR43772">
    <property type="entry name" value="ENDO-1,4-BETA-XYLANASE"/>
    <property type="match status" value="1"/>
</dbReference>
<accession>A0ABS9RKF7</accession>
<reference evidence="10" key="1">
    <citation type="submission" date="2022-02" db="EMBL/GenBank/DDBJ databases">
        <title>Aestuariibaculum sp., a marine bacterium isolated from sediment in Guangxi.</title>
        <authorList>
            <person name="Ying J."/>
        </authorList>
    </citation>
    <scope>NUCLEOTIDE SEQUENCE</scope>
    <source>
        <strain evidence="10">L182</strain>
    </source>
</reference>
<dbReference type="EMBL" id="JAKVQD010000005">
    <property type="protein sequence ID" value="MCH4553446.1"/>
    <property type="molecule type" value="Genomic_DNA"/>
</dbReference>
<dbReference type="CDD" id="cd18620">
    <property type="entry name" value="GH43_XylA-like"/>
    <property type="match status" value="1"/>
</dbReference>
<protein>
    <submittedName>
        <fullName evidence="10">Family 43 glycosylhydrolase</fullName>
    </submittedName>
</protein>
<dbReference type="Gene3D" id="2.60.120.260">
    <property type="entry name" value="Galactose-binding domain-like"/>
    <property type="match status" value="1"/>
</dbReference>
<keyword evidence="2" id="KW-0858">Xylan degradation</keyword>
<comment type="similarity">
    <text evidence="1 7">Belongs to the glycosyl hydrolase 43 family.</text>
</comment>